<dbReference type="Pfam" id="PF16591">
    <property type="entry name" value="HBM"/>
    <property type="match status" value="1"/>
</dbReference>
<keyword evidence="3" id="KW-0488">Methylation</keyword>
<keyword evidence="4" id="KW-0145">Chemotaxis</keyword>
<proteinExistence type="inferred from homology"/>
<protein>
    <submittedName>
        <fullName evidence="15">Methyl-accepting chemotaxis protein</fullName>
    </submittedName>
</protein>
<dbReference type="CDD" id="cd11386">
    <property type="entry name" value="MCP_signal"/>
    <property type="match status" value="1"/>
</dbReference>
<evidence type="ECO:0000313" key="16">
    <source>
        <dbReference type="Proteomes" id="UP001377692"/>
    </source>
</evidence>
<feature type="domain" description="Methyl-accepting transducer" evidence="12">
    <location>
        <begin position="372"/>
        <end position="608"/>
    </location>
</feature>
<dbReference type="Gene3D" id="1.10.287.950">
    <property type="entry name" value="Methyl-accepting chemotaxis protein"/>
    <property type="match status" value="1"/>
</dbReference>
<evidence type="ECO:0000256" key="9">
    <source>
        <dbReference type="ARBA" id="ARBA00029447"/>
    </source>
</evidence>
<evidence type="ECO:0000256" key="5">
    <source>
        <dbReference type="ARBA" id="ARBA00022692"/>
    </source>
</evidence>
<evidence type="ECO:0000256" key="1">
    <source>
        <dbReference type="ARBA" id="ARBA00004236"/>
    </source>
</evidence>
<dbReference type="SUPFAM" id="SSF58104">
    <property type="entry name" value="Methyl-accepting chemotaxis protein (MCP) signaling domain"/>
    <property type="match status" value="1"/>
</dbReference>
<evidence type="ECO:0000256" key="6">
    <source>
        <dbReference type="ARBA" id="ARBA00022989"/>
    </source>
</evidence>
<feature type="domain" description="HBM" evidence="14">
    <location>
        <begin position="45"/>
        <end position="288"/>
    </location>
</feature>
<keyword evidence="8 10" id="KW-0807">Transducer</keyword>
<dbReference type="CDD" id="cd06225">
    <property type="entry name" value="HAMP"/>
    <property type="match status" value="1"/>
</dbReference>
<keyword evidence="2" id="KW-1003">Cell membrane</keyword>
<dbReference type="SMART" id="SM00283">
    <property type="entry name" value="MA"/>
    <property type="match status" value="1"/>
</dbReference>
<dbReference type="Gene3D" id="1.20.1440.210">
    <property type="match status" value="2"/>
</dbReference>
<name>A0ABU8R6V0_9PSED</name>
<keyword evidence="7 11" id="KW-0472">Membrane</keyword>
<keyword evidence="6 11" id="KW-1133">Transmembrane helix</keyword>
<dbReference type="Pfam" id="PF00672">
    <property type="entry name" value="HAMP"/>
    <property type="match status" value="1"/>
</dbReference>
<evidence type="ECO:0000256" key="8">
    <source>
        <dbReference type="ARBA" id="ARBA00023224"/>
    </source>
</evidence>
<dbReference type="Pfam" id="PF00015">
    <property type="entry name" value="MCPsignal"/>
    <property type="match status" value="1"/>
</dbReference>
<comment type="similarity">
    <text evidence="9">Belongs to the methyl-accepting chemotaxis (MCP) protein family.</text>
</comment>
<evidence type="ECO:0000259" key="14">
    <source>
        <dbReference type="PROSITE" id="PS51753"/>
    </source>
</evidence>
<feature type="transmembrane region" description="Helical" evidence="11">
    <location>
        <begin position="21"/>
        <end position="40"/>
    </location>
</feature>
<dbReference type="PANTHER" id="PTHR32089">
    <property type="entry name" value="METHYL-ACCEPTING CHEMOTAXIS PROTEIN MCPB"/>
    <property type="match status" value="1"/>
</dbReference>
<evidence type="ECO:0000256" key="7">
    <source>
        <dbReference type="ARBA" id="ARBA00023136"/>
    </source>
</evidence>
<dbReference type="SMART" id="SM00304">
    <property type="entry name" value="HAMP"/>
    <property type="match status" value="2"/>
</dbReference>
<dbReference type="PROSITE" id="PS50111">
    <property type="entry name" value="CHEMOTAXIS_TRANSDUC_2"/>
    <property type="match status" value="1"/>
</dbReference>
<dbReference type="PROSITE" id="PS50885">
    <property type="entry name" value="HAMP"/>
    <property type="match status" value="1"/>
</dbReference>
<dbReference type="InterPro" id="IPR032255">
    <property type="entry name" value="HBM"/>
</dbReference>
<evidence type="ECO:0000259" key="12">
    <source>
        <dbReference type="PROSITE" id="PS50111"/>
    </source>
</evidence>
<keyword evidence="16" id="KW-1185">Reference proteome</keyword>
<dbReference type="PROSITE" id="PS51753">
    <property type="entry name" value="HBM"/>
    <property type="match status" value="1"/>
</dbReference>
<dbReference type="EMBL" id="JBBHLD010000009">
    <property type="protein sequence ID" value="MEJ5905599.1"/>
    <property type="molecule type" value="Genomic_DNA"/>
</dbReference>
<comment type="caution">
    <text evidence="15">The sequence shown here is derived from an EMBL/GenBank/DDBJ whole genome shotgun (WGS) entry which is preliminary data.</text>
</comment>
<evidence type="ECO:0000313" key="15">
    <source>
        <dbReference type="EMBL" id="MEJ5905599.1"/>
    </source>
</evidence>
<dbReference type="PANTHER" id="PTHR32089:SF120">
    <property type="entry name" value="METHYL-ACCEPTING CHEMOTAXIS PROTEIN TLPQ"/>
    <property type="match status" value="1"/>
</dbReference>
<dbReference type="InterPro" id="IPR004089">
    <property type="entry name" value="MCPsignal_dom"/>
</dbReference>
<reference evidence="15 16" key="1">
    <citation type="submission" date="2024-02" db="EMBL/GenBank/DDBJ databases">
        <title>Identification of pathogenicity and growth-promoting functions of Pseudomonas putida variants.</title>
        <authorList>
            <person name="Sun J."/>
        </authorList>
    </citation>
    <scope>NUCLEOTIDE SEQUENCE [LARGE SCALE GENOMIC DNA]</scope>
    <source>
        <strain evidence="15 16">A04</strain>
    </source>
</reference>
<gene>
    <name evidence="15" type="ORF">V7V80_12995</name>
</gene>
<organism evidence="15 16">
    <name type="scientific">Pseudomonas kermanshahensis</name>
    <dbReference type="NCBI Taxonomy" id="2745482"/>
    <lineage>
        <taxon>Bacteria</taxon>
        <taxon>Pseudomonadati</taxon>
        <taxon>Pseudomonadota</taxon>
        <taxon>Gammaproteobacteria</taxon>
        <taxon>Pseudomonadales</taxon>
        <taxon>Pseudomonadaceae</taxon>
        <taxon>Pseudomonas</taxon>
    </lineage>
</organism>
<evidence type="ECO:0000256" key="4">
    <source>
        <dbReference type="ARBA" id="ARBA00022500"/>
    </source>
</evidence>
<dbReference type="InterPro" id="IPR003660">
    <property type="entry name" value="HAMP_dom"/>
</dbReference>
<comment type="subcellular location">
    <subcellularLocation>
        <location evidence="1">Cell membrane</location>
    </subcellularLocation>
</comment>
<sequence length="650" mass="70284">MYKRMKRLLANLGIRHKLVCGFGLVLSMTLLVAFIAWWNMASVVDRGEKTLAILQLKIAAKDLRVQRLVYQDKGLAQEREKVLTLIADLQRQIETLAGVLTSPEDLQMLGRLSADVQAYTESFKGLVGTFDSREAARKALTDRTNEVAVGFDRIERSIIGDGESDTQRRLEYMQGLSQLGLLVVKARFRAYAYFVSDDQVMKDGAFQAVDEAIAQTQALRDSMGANQHAAVSEAVGTLQSYRKTLVAFSRDIDTSLAVRSKMALVSEHIEGVSDALRQSQLDKRDRDVGQARQSIAVGTLLALLFGLLAAWLIARQIVEPLNRTLLAASRVAAGDLSLELDCDREDEIGKLQRAVGSMTQSLRTLVGRIQGGVARIATAAAELSVVTEQGKLGIERQNSETDQVATAINEMAATVHEVARNTEQASMAAQEASCEVMQANQVVNSAIEHVERLVAGVNDSALAVDTLNAESRKIGVVLDVIKSVAEQTNLLALNAAIEAARAGDAGRGFAVVADEVRGLALRTQRSTEEIQALVSAIDQGTQNAARVMSGGHELADQTLGLARKAGEALSGISQRVSNIQEMSQFIATAAEEQSAVSEQINRSVMRVRDASHQSARSSDKTAQASVEIARFGDELQLLVDGFRLSAGTRI</sequence>
<feature type="domain" description="HAMP" evidence="13">
    <location>
        <begin position="315"/>
        <end position="367"/>
    </location>
</feature>
<accession>A0ABU8R6V0</accession>
<dbReference type="Proteomes" id="UP001377692">
    <property type="component" value="Unassembled WGS sequence"/>
</dbReference>
<evidence type="ECO:0000256" key="2">
    <source>
        <dbReference type="ARBA" id="ARBA00022475"/>
    </source>
</evidence>
<keyword evidence="5 11" id="KW-0812">Transmembrane</keyword>
<evidence type="ECO:0000259" key="13">
    <source>
        <dbReference type="PROSITE" id="PS50885"/>
    </source>
</evidence>
<evidence type="ECO:0000256" key="10">
    <source>
        <dbReference type="PROSITE-ProRule" id="PRU00284"/>
    </source>
</evidence>
<dbReference type="SMART" id="SM01358">
    <property type="entry name" value="HBM"/>
    <property type="match status" value="1"/>
</dbReference>
<evidence type="ECO:0000256" key="3">
    <source>
        <dbReference type="ARBA" id="ARBA00022481"/>
    </source>
</evidence>
<evidence type="ECO:0000256" key="11">
    <source>
        <dbReference type="SAM" id="Phobius"/>
    </source>
</evidence>